<dbReference type="AlphaFoldDB" id="A0AAV7KB33"/>
<proteinExistence type="inferred from homology"/>
<evidence type="ECO:0000256" key="4">
    <source>
        <dbReference type="ARBA" id="ARBA00023054"/>
    </source>
</evidence>
<evidence type="ECO:0000256" key="2">
    <source>
        <dbReference type="ARBA" id="ARBA00022618"/>
    </source>
</evidence>
<dbReference type="GO" id="GO:0005856">
    <property type="term" value="C:cytoskeleton"/>
    <property type="evidence" value="ECO:0007669"/>
    <property type="project" value="UniProtKB-ARBA"/>
</dbReference>
<dbReference type="Pfam" id="PF00735">
    <property type="entry name" value="Septin"/>
    <property type="match status" value="1"/>
</dbReference>
<reference evidence="10 11" key="1">
    <citation type="journal article" date="2023" name="BMC Biol.">
        <title>The compact genome of the sponge Oopsacas minuta (Hexactinellida) is lacking key metazoan core genes.</title>
        <authorList>
            <person name="Santini S."/>
            <person name="Schenkelaars Q."/>
            <person name="Jourda C."/>
            <person name="Duchesne M."/>
            <person name="Belahbib H."/>
            <person name="Rocher C."/>
            <person name="Selva M."/>
            <person name="Riesgo A."/>
            <person name="Vervoort M."/>
            <person name="Leys S.P."/>
            <person name="Kodjabachian L."/>
            <person name="Le Bivic A."/>
            <person name="Borchiellini C."/>
            <person name="Claverie J.M."/>
            <person name="Renard E."/>
        </authorList>
    </citation>
    <scope>NUCLEOTIDE SEQUENCE [LARGE SCALE GENOMIC DNA]</scope>
    <source>
        <strain evidence="10">SPO-2</strain>
    </source>
</reference>
<evidence type="ECO:0000259" key="9">
    <source>
        <dbReference type="PROSITE" id="PS51719"/>
    </source>
</evidence>
<keyword evidence="3 8" id="KW-0547">Nucleotide-binding</keyword>
<evidence type="ECO:0000256" key="1">
    <source>
        <dbReference type="ARBA" id="ARBA00004626"/>
    </source>
</evidence>
<evidence type="ECO:0000256" key="3">
    <source>
        <dbReference type="ARBA" id="ARBA00022741"/>
    </source>
</evidence>
<dbReference type="GO" id="GO:0032154">
    <property type="term" value="C:cleavage furrow"/>
    <property type="evidence" value="ECO:0007669"/>
    <property type="project" value="UniProtKB-SubCell"/>
</dbReference>
<name>A0AAV7KB33_9METZ</name>
<dbReference type="PROSITE" id="PS51719">
    <property type="entry name" value="G_SEPTIN"/>
    <property type="match status" value="1"/>
</dbReference>
<dbReference type="PANTHER" id="PTHR18884">
    <property type="entry name" value="SEPTIN"/>
    <property type="match status" value="1"/>
</dbReference>
<evidence type="ECO:0000313" key="11">
    <source>
        <dbReference type="Proteomes" id="UP001165289"/>
    </source>
</evidence>
<accession>A0AAV7KB33</accession>
<dbReference type="Gene3D" id="3.40.50.300">
    <property type="entry name" value="P-loop containing nucleotide triphosphate hydrolases"/>
    <property type="match status" value="1"/>
</dbReference>
<dbReference type="InterPro" id="IPR027417">
    <property type="entry name" value="P-loop_NTPase"/>
</dbReference>
<dbReference type="Proteomes" id="UP001165289">
    <property type="component" value="Unassembled WGS sequence"/>
</dbReference>
<dbReference type="SUPFAM" id="SSF52540">
    <property type="entry name" value="P-loop containing nucleoside triphosphate hydrolases"/>
    <property type="match status" value="1"/>
</dbReference>
<gene>
    <name evidence="10" type="ORF">LOD99_11036</name>
</gene>
<evidence type="ECO:0000256" key="6">
    <source>
        <dbReference type="ARBA" id="ARBA00023306"/>
    </source>
</evidence>
<keyword evidence="5 8" id="KW-0342">GTP-binding</keyword>
<comment type="subcellular location">
    <subcellularLocation>
        <location evidence="1">Cleavage furrow</location>
    </subcellularLocation>
</comment>
<dbReference type="GO" id="GO:0051301">
    <property type="term" value="P:cell division"/>
    <property type="evidence" value="ECO:0007669"/>
    <property type="project" value="UniProtKB-KW"/>
</dbReference>
<keyword evidence="2" id="KW-0132">Cell division</keyword>
<dbReference type="CDD" id="cd01850">
    <property type="entry name" value="CDC_Septin"/>
    <property type="match status" value="1"/>
</dbReference>
<dbReference type="PIRSF" id="PIRSF006698">
    <property type="entry name" value="Septin"/>
    <property type="match status" value="1"/>
</dbReference>
<feature type="domain" description="Septin-type G" evidence="9">
    <location>
        <begin position="22"/>
        <end position="290"/>
    </location>
</feature>
<dbReference type="EMBL" id="JAKMXF010000089">
    <property type="protein sequence ID" value="KAI6658393.1"/>
    <property type="molecule type" value="Genomic_DNA"/>
</dbReference>
<organism evidence="10 11">
    <name type="scientific">Oopsacas minuta</name>
    <dbReference type="NCBI Taxonomy" id="111878"/>
    <lineage>
        <taxon>Eukaryota</taxon>
        <taxon>Metazoa</taxon>
        <taxon>Porifera</taxon>
        <taxon>Hexactinellida</taxon>
        <taxon>Hexasterophora</taxon>
        <taxon>Lyssacinosida</taxon>
        <taxon>Leucopsacidae</taxon>
        <taxon>Oopsacas</taxon>
    </lineage>
</organism>
<keyword evidence="6" id="KW-0131">Cell cycle</keyword>
<comment type="caution">
    <text evidence="10">The sequence shown here is derived from an EMBL/GenBank/DDBJ whole genome shotgun (WGS) entry which is preliminary data.</text>
</comment>
<evidence type="ECO:0000256" key="8">
    <source>
        <dbReference type="RuleBase" id="RU004560"/>
    </source>
</evidence>
<evidence type="ECO:0000256" key="5">
    <source>
        <dbReference type="ARBA" id="ARBA00023134"/>
    </source>
</evidence>
<protein>
    <recommendedName>
        <fullName evidence="7">Septin</fullName>
    </recommendedName>
</protein>
<evidence type="ECO:0000256" key="7">
    <source>
        <dbReference type="PIRNR" id="PIRNR006698"/>
    </source>
</evidence>
<sequence>MSEGGIGFGGLPLIVHKKQFRRGFDFTIMVVGESGLGKSTLIHTLFLNEIRPDRAKPAFESIKQTVEINKVTFEFEEKGVKLRLTIVDTPGFGDAVDNRNCWEQIIQYINEKYSKYLEDESGLNRKNIVDNRVHACLYFLNPSAHGLKPLDIEFMRELHESVNIIPVIAKADTLTESELRAKKIRVLREIRENGIKIYTGDIEDEEDNDEVQKVRAAIPLGIIGSRTIFDVNGKKVRGRLYPWGIVEVENGDHSDFPLLRNMLIRTHMQDLKDATQEIHYENYRKRKLQETVVSGPSSEVSTGNSFGFAELATTTHLVQKAKDQLLLQKDQELVEMKRQMELLQAQLRGQVKVPEDTTV</sequence>
<dbReference type="GO" id="GO:0005525">
    <property type="term" value="F:GTP binding"/>
    <property type="evidence" value="ECO:0007669"/>
    <property type="project" value="UniProtKB-UniRule"/>
</dbReference>
<evidence type="ECO:0000313" key="10">
    <source>
        <dbReference type="EMBL" id="KAI6658393.1"/>
    </source>
</evidence>
<dbReference type="FunFam" id="3.40.50.300:FF:000162">
    <property type="entry name" value="septin-7 isoform X1"/>
    <property type="match status" value="1"/>
</dbReference>
<dbReference type="InterPro" id="IPR016491">
    <property type="entry name" value="Septin"/>
</dbReference>
<dbReference type="InterPro" id="IPR030379">
    <property type="entry name" value="G_SEPTIN_dom"/>
</dbReference>
<keyword evidence="4" id="KW-0175">Coiled coil</keyword>
<comment type="similarity">
    <text evidence="7 8">Belongs to the TRAFAC class TrmE-Era-EngA-EngB-Septin-like GTPase superfamily. Septin GTPase family.</text>
</comment>
<keyword evidence="11" id="KW-1185">Reference proteome</keyword>